<keyword evidence="3" id="KW-0813">Transport</keyword>
<dbReference type="InterPro" id="IPR032880">
    <property type="entry name" value="CSC1/OSCA1-like_N"/>
</dbReference>
<feature type="transmembrane region" description="Helical" evidence="8">
    <location>
        <begin position="687"/>
        <end position="706"/>
    </location>
</feature>
<name>A0A1E4SGI4_9ASCO</name>
<evidence type="ECO:0000256" key="7">
    <source>
        <dbReference type="SAM" id="MobiDB-lite"/>
    </source>
</evidence>
<dbReference type="STRING" id="984487.A0A1E4SGI4"/>
<dbReference type="InterPro" id="IPR045122">
    <property type="entry name" value="Csc1-like"/>
</dbReference>
<evidence type="ECO:0000256" key="1">
    <source>
        <dbReference type="ARBA" id="ARBA00004141"/>
    </source>
</evidence>
<feature type="domain" description="CSC1/OSCA1-like cytosolic" evidence="11">
    <location>
        <begin position="227"/>
        <end position="461"/>
    </location>
</feature>
<gene>
    <name evidence="12" type="ORF">CANTADRAFT_6937</name>
</gene>
<evidence type="ECO:0000313" key="13">
    <source>
        <dbReference type="Proteomes" id="UP000094285"/>
    </source>
</evidence>
<dbReference type="Proteomes" id="UP000094285">
    <property type="component" value="Unassembled WGS sequence"/>
</dbReference>
<proteinExistence type="inferred from homology"/>
<keyword evidence="4 8" id="KW-0812">Transmembrane</keyword>
<protein>
    <submittedName>
        <fullName evidence="12">DUF221-domain-containing protein</fullName>
    </submittedName>
</protein>
<dbReference type="GeneID" id="30985149"/>
<comment type="subcellular location">
    <subcellularLocation>
        <location evidence="1">Membrane</location>
        <topology evidence="1">Multi-pass membrane protein</topology>
    </subcellularLocation>
</comment>
<dbReference type="EMBL" id="KV453913">
    <property type="protein sequence ID" value="ODV78580.1"/>
    <property type="molecule type" value="Genomic_DNA"/>
</dbReference>
<feature type="transmembrane region" description="Helical" evidence="8">
    <location>
        <begin position="126"/>
        <end position="145"/>
    </location>
</feature>
<evidence type="ECO:0000256" key="3">
    <source>
        <dbReference type="ARBA" id="ARBA00022448"/>
    </source>
</evidence>
<evidence type="ECO:0000256" key="2">
    <source>
        <dbReference type="ARBA" id="ARBA00007779"/>
    </source>
</evidence>
<dbReference type="GO" id="GO:0005886">
    <property type="term" value="C:plasma membrane"/>
    <property type="evidence" value="ECO:0007669"/>
    <property type="project" value="TreeGrafter"/>
</dbReference>
<evidence type="ECO:0000256" key="5">
    <source>
        <dbReference type="ARBA" id="ARBA00022989"/>
    </source>
</evidence>
<dbReference type="Pfam" id="PF02714">
    <property type="entry name" value="RSN1_7TM"/>
    <property type="match status" value="1"/>
</dbReference>
<keyword evidence="13" id="KW-1185">Reference proteome</keyword>
<feature type="region of interest" description="Disordered" evidence="7">
    <location>
        <begin position="314"/>
        <end position="339"/>
    </location>
</feature>
<dbReference type="PANTHER" id="PTHR13018">
    <property type="entry name" value="PROBABLE MEMBRANE PROTEIN DUF221-RELATED"/>
    <property type="match status" value="1"/>
</dbReference>
<dbReference type="OrthoDB" id="1689567at2759"/>
<dbReference type="InterPro" id="IPR003864">
    <property type="entry name" value="CSC1/OSCA1-like_7TM"/>
</dbReference>
<feature type="transmembrane region" description="Helical" evidence="8">
    <location>
        <begin position="655"/>
        <end position="675"/>
    </location>
</feature>
<feature type="transmembrane region" description="Helical" evidence="8">
    <location>
        <begin position="568"/>
        <end position="587"/>
    </location>
</feature>
<feature type="domain" description="CSC1/OSCA1-like N-terminal transmembrane" evidence="10">
    <location>
        <begin position="36"/>
        <end position="206"/>
    </location>
</feature>
<evidence type="ECO:0000259" key="10">
    <source>
        <dbReference type="Pfam" id="PF13967"/>
    </source>
</evidence>
<dbReference type="RefSeq" id="XP_020063702.1">
    <property type="nucleotide sequence ID" value="XM_020211013.1"/>
</dbReference>
<feature type="transmembrane region" description="Helical" evidence="8">
    <location>
        <begin position="186"/>
        <end position="205"/>
    </location>
</feature>
<dbReference type="GO" id="GO:0005227">
    <property type="term" value="F:calcium-activated cation channel activity"/>
    <property type="evidence" value="ECO:0007669"/>
    <property type="project" value="EnsemblFungi"/>
</dbReference>
<feature type="transmembrane region" description="Helical" evidence="8">
    <location>
        <begin position="742"/>
        <end position="764"/>
    </location>
</feature>
<feature type="compositionally biased region" description="Low complexity" evidence="7">
    <location>
        <begin position="324"/>
        <end position="335"/>
    </location>
</feature>
<feature type="transmembrane region" description="Helical" evidence="8">
    <location>
        <begin position="718"/>
        <end position="736"/>
    </location>
</feature>
<feature type="transmembrane region" description="Helical" evidence="8">
    <location>
        <begin position="523"/>
        <end position="547"/>
    </location>
</feature>
<evidence type="ECO:0000256" key="4">
    <source>
        <dbReference type="ARBA" id="ARBA00022692"/>
    </source>
</evidence>
<feature type="transmembrane region" description="Helical" evidence="8">
    <location>
        <begin position="473"/>
        <end position="495"/>
    </location>
</feature>
<evidence type="ECO:0000256" key="6">
    <source>
        <dbReference type="ARBA" id="ARBA00023136"/>
    </source>
</evidence>
<evidence type="ECO:0000259" key="9">
    <source>
        <dbReference type="Pfam" id="PF02714"/>
    </source>
</evidence>
<keyword evidence="5 8" id="KW-1133">Transmembrane helix</keyword>
<dbReference type="Pfam" id="PF13967">
    <property type="entry name" value="RSN1_TM"/>
    <property type="match status" value="1"/>
</dbReference>
<feature type="transmembrane region" description="Helical" evidence="8">
    <location>
        <begin position="607"/>
        <end position="625"/>
    </location>
</feature>
<reference evidence="13" key="1">
    <citation type="submission" date="2016-05" db="EMBL/GenBank/DDBJ databases">
        <title>Comparative genomics of biotechnologically important yeasts.</title>
        <authorList>
            <consortium name="DOE Joint Genome Institute"/>
            <person name="Riley R."/>
            <person name="Haridas S."/>
            <person name="Wolfe K.H."/>
            <person name="Lopes M.R."/>
            <person name="Hittinger C.T."/>
            <person name="Goker M."/>
            <person name="Salamov A."/>
            <person name="Wisecaver J."/>
            <person name="Long T.M."/>
            <person name="Aerts A.L."/>
            <person name="Barry K."/>
            <person name="Choi C."/>
            <person name="Clum A."/>
            <person name="Coughlan A.Y."/>
            <person name="Deshpande S."/>
            <person name="Douglass A.P."/>
            <person name="Hanson S.J."/>
            <person name="Klenk H.-P."/>
            <person name="Labutti K."/>
            <person name="Lapidus A."/>
            <person name="Lindquist E."/>
            <person name="Lipzen A."/>
            <person name="Meier-Kolthoff J.P."/>
            <person name="Ohm R.A."/>
            <person name="Otillar R.P."/>
            <person name="Pangilinan J."/>
            <person name="Peng Y."/>
            <person name="Rokas A."/>
            <person name="Rosa C.A."/>
            <person name="Scheuner C."/>
            <person name="Sibirny A.A."/>
            <person name="Slot J.C."/>
            <person name="Stielow J.B."/>
            <person name="Sun H."/>
            <person name="Kurtzman C.P."/>
            <person name="Blackwell M."/>
            <person name="Grigoriev I.V."/>
            <person name="Jeffries T.W."/>
        </authorList>
    </citation>
    <scope>NUCLEOTIDE SEQUENCE [LARGE SCALE GENOMIC DNA]</scope>
    <source>
        <strain evidence="13">NRRL Y-17324</strain>
    </source>
</reference>
<evidence type="ECO:0000256" key="8">
    <source>
        <dbReference type="SAM" id="Phobius"/>
    </source>
</evidence>
<feature type="domain" description="CSC1/OSCA1-like 7TM region" evidence="9">
    <location>
        <begin position="472"/>
        <end position="738"/>
    </location>
</feature>
<organism evidence="12 13">
    <name type="scientific">Suhomyces tanzawaensis NRRL Y-17324</name>
    <dbReference type="NCBI Taxonomy" id="984487"/>
    <lineage>
        <taxon>Eukaryota</taxon>
        <taxon>Fungi</taxon>
        <taxon>Dikarya</taxon>
        <taxon>Ascomycota</taxon>
        <taxon>Saccharomycotina</taxon>
        <taxon>Pichiomycetes</taxon>
        <taxon>Debaryomycetaceae</taxon>
        <taxon>Suhomyces</taxon>
    </lineage>
</organism>
<sequence>MNSLTELLFASNVTATARKDHHDVYRPATGRIARYQVIVSLVLGLSAFLTFSFLRVRYPKIYVANFNSFNSNYLHSTSRRKLPKIPAKSLFGWIPIVYGISEEQILEHAGLDAVVFLGFFKMCIKIITTCLFLAITILSPVRYYFTGRLDQDYPSDSEDEGDNMAKRMWWGVLDSENAEGSYQHFLWLYTAFTYVFTFIVCYFLFKQTVKIINMRQAYLGSQNSITDRTIKLSGIPPVLRDEEDLKRHIESLGIGEVDSIVIVKEWTSLNNLFNLRKKILRNLEVQWVEYFKRSGIANKNDLLSANIHPNLGDTINLDERYSDSPQESPLQSPPQSNTPRSSIIEQITEIIEQADQGLDDSTNNLPLLNDELNCRPQINKGFLGWFGPKVDAINYYTEQLEIIDKEILRARSKEYPATSTSFITMKTVAQAQMVAQAVLDPKINHLITNLAPAPHDIRWENLCLSRSERNTRIFFTTVFIGILSILLVFPVSYLANFLNVKSISRVWPKLGELLKANKWAETLITGLLPTYIFTILNLIMPYFYIWISKRQGFTSHSDEELSTVSKNFFYIFVNLFLIFTVFGTASLSDTSKIANQLAQSLRDLSLFYVDLIILQGLGIFPYKLLLLGNLIKFPLGSIFWCKTPRDHLKLYKPPVFNFGLQLPQPILIFIITIVYSVMSSKILTAGLIYFIIGFFVCKYQLLYACVHPPHSTGKVWPLVFRRIILGLLLFQLTMVGTLALQKAYICASFLAPLPLLTLSLLWNFQKNYIPLSIFIALRSIENDQTFRNDDQENVWQLNDRTLDERRELNKTYEFPHLLDDLDGPLIAIDGNDVLMINKEGLSIKSTQDFEQWD</sequence>
<feature type="transmembrane region" description="Helical" evidence="8">
    <location>
        <begin position="35"/>
        <end position="54"/>
    </location>
</feature>
<accession>A0A1E4SGI4</accession>
<keyword evidence="6 8" id="KW-0472">Membrane</keyword>
<dbReference type="AlphaFoldDB" id="A0A1E4SGI4"/>
<dbReference type="Pfam" id="PF14703">
    <property type="entry name" value="PHM7_cyt"/>
    <property type="match status" value="1"/>
</dbReference>
<evidence type="ECO:0000313" key="12">
    <source>
        <dbReference type="EMBL" id="ODV78580.1"/>
    </source>
</evidence>
<evidence type="ECO:0000259" key="11">
    <source>
        <dbReference type="Pfam" id="PF14703"/>
    </source>
</evidence>
<dbReference type="PANTHER" id="PTHR13018:SF5">
    <property type="entry name" value="RE44586P"/>
    <property type="match status" value="1"/>
</dbReference>
<dbReference type="InterPro" id="IPR027815">
    <property type="entry name" value="CSC1/OSCA1-like_cyt"/>
</dbReference>
<comment type="similarity">
    <text evidence="2">Belongs to the CSC1 (TC 1.A.17) family.</text>
</comment>